<dbReference type="NCBIfam" id="NF040755">
    <property type="entry name" value="AgaR"/>
    <property type="match status" value="1"/>
</dbReference>
<dbReference type="PROSITE" id="PS51000">
    <property type="entry name" value="HTH_DEOR_2"/>
    <property type="match status" value="1"/>
</dbReference>
<sequence length="257" mass="28384">MTSSVVKRREHIIDQLCTEGSVGVEPLSARFGVSSVTIRNDLRYLEKKGCALRLHGGAILNRQFAFDRPLQDKGGMNRDVKSRIAAKAAEFIQDGDALILDSGSTTTHITPHLKFRRDVVVMTNALNIAYQLADFEGIEVMVLGGSVRQKSYSLYGPSAEQQLRQYRFKTLFLGVDGFDLISGITTPNSGEAHLNRVMCEVAHEIIAVADSSKFGRQSFCMIREAGQIHRLITDSGIPDNYHKELTDLGVDVIIADD</sequence>
<feature type="domain" description="HTH deoR-type" evidence="4">
    <location>
        <begin position="5"/>
        <end position="60"/>
    </location>
</feature>
<dbReference type="InterPro" id="IPR001034">
    <property type="entry name" value="DeoR_HTH"/>
</dbReference>
<proteinExistence type="predicted"/>
<keyword evidence="3" id="KW-0804">Transcription</keyword>
<dbReference type="SMART" id="SM01134">
    <property type="entry name" value="DeoRC"/>
    <property type="match status" value="1"/>
</dbReference>
<evidence type="ECO:0000256" key="3">
    <source>
        <dbReference type="ARBA" id="ARBA00023163"/>
    </source>
</evidence>
<dbReference type="Proteomes" id="UP000739284">
    <property type="component" value="Unassembled WGS sequence"/>
</dbReference>
<dbReference type="Pfam" id="PF08220">
    <property type="entry name" value="HTH_DeoR"/>
    <property type="match status" value="1"/>
</dbReference>
<keyword evidence="2" id="KW-0238">DNA-binding</keyword>
<accession>A0ABS6LCY1</accession>
<dbReference type="RefSeq" id="WP_217148607.1">
    <property type="nucleotide sequence ID" value="NZ_JAFMOY010000117.1"/>
</dbReference>
<protein>
    <submittedName>
        <fullName evidence="5">DeoR family transcriptional regulator</fullName>
    </submittedName>
</protein>
<evidence type="ECO:0000313" key="5">
    <source>
        <dbReference type="EMBL" id="MBU9844793.1"/>
    </source>
</evidence>
<dbReference type="Pfam" id="PF00455">
    <property type="entry name" value="DeoRC"/>
    <property type="match status" value="1"/>
</dbReference>
<comment type="caution">
    <text evidence="5">The sequence shown here is derived from an EMBL/GenBank/DDBJ whole genome shotgun (WGS) entry which is preliminary data.</text>
</comment>
<reference evidence="5 6" key="1">
    <citation type="submission" date="2021-03" db="EMBL/GenBank/DDBJ databases">
        <title>Five novel Rahnella species.</title>
        <authorList>
            <person name="Brady C."/>
            <person name="Asselin J."/>
            <person name="Beer S."/>
            <person name="Bruberg M.B."/>
            <person name="Crampton B."/>
            <person name="Venter S."/>
            <person name="Arnold D."/>
            <person name="Denman S."/>
        </authorList>
    </citation>
    <scope>NUCLEOTIDE SEQUENCE [LARGE SCALE GENOMIC DNA]</scope>
    <source>
        <strain evidence="5 6">FRB 231</strain>
    </source>
</reference>
<dbReference type="SMART" id="SM00420">
    <property type="entry name" value="HTH_DEOR"/>
    <property type="match status" value="1"/>
</dbReference>
<dbReference type="InterPro" id="IPR014036">
    <property type="entry name" value="DeoR-like_C"/>
</dbReference>
<keyword evidence="6" id="KW-1185">Reference proteome</keyword>
<dbReference type="EMBL" id="JAFMOY010000117">
    <property type="protein sequence ID" value="MBU9844793.1"/>
    <property type="molecule type" value="Genomic_DNA"/>
</dbReference>
<evidence type="ECO:0000256" key="1">
    <source>
        <dbReference type="ARBA" id="ARBA00023015"/>
    </source>
</evidence>
<evidence type="ECO:0000313" key="6">
    <source>
        <dbReference type="Proteomes" id="UP000739284"/>
    </source>
</evidence>
<keyword evidence="1" id="KW-0805">Transcription regulation</keyword>
<evidence type="ECO:0000259" key="4">
    <source>
        <dbReference type="PROSITE" id="PS51000"/>
    </source>
</evidence>
<dbReference type="InterPro" id="IPR047779">
    <property type="entry name" value="AgaR-like"/>
</dbReference>
<name>A0ABS6LCY1_9GAMM</name>
<dbReference type="PROSITE" id="PS00894">
    <property type="entry name" value="HTH_DEOR_1"/>
    <property type="match status" value="1"/>
</dbReference>
<dbReference type="PANTHER" id="PTHR30363">
    <property type="entry name" value="HTH-TYPE TRANSCRIPTIONAL REGULATOR SRLR-RELATED"/>
    <property type="match status" value="1"/>
</dbReference>
<dbReference type="PANTHER" id="PTHR30363:SF44">
    <property type="entry name" value="AGA OPERON TRANSCRIPTIONAL REPRESSOR-RELATED"/>
    <property type="match status" value="1"/>
</dbReference>
<dbReference type="InterPro" id="IPR018356">
    <property type="entry name" value="Tscrpt_reg_HTH_DeoR_CS"/>
</dbReference>
<evidence type="ECO:0000256" key="2">
    <source>
        <dbReference type="ARBA" id="ARBA00023125"/>
    </source>
</evidence>
<dbReference type="InterPro" id="IPR050313">
    <property type="entry name" value="Carb_Metab_HTH_regulators"/>
</dbReference>
<gene>
    <name evidence="5" type="ORF">J1784_07195</name>
</gene>
<organism evidence="5 6">
    <name type="scientific">Rahnella ecdela</name>
    <dbReference type="NCBI Taxonomy" id="2816250"/>
    <lineage>
        <taxon>Bacteria</taxon>
        <taxon>Pseudomonadati</taxon>
        <taxon>Pseudomonadota</taxon>
        <taxon>Gammaproteobacteria</taxon>
        <taxon>Enterobacterales</taxon>
        <taxon>Yersiniaceae</taxon>
        <taxon>Rahnella</taxon>
    </lineage>
</organism>